<dbReference type="EMBL" id="DYWX01000058">
    <property type="protein sequence ID" value="HJF27719.1"/>
    <property type="molecule type" value="Genomic_DNA"/>
</dbReference>
<keyword evidence="2 4" id="KW-0012">Acyltransferase</keyword>
<protein>
    <submittedName>
        <fullName evidence="4">GNAT family N-acetyltransferase</fullName>
        <ecNumber evidence="4">2.3.1.-</ecNumber>
    </submittedName>
</protein>
<evidence type="ECO:0000313" key="5">
    <source>
        <dbReference type="Proteomes" id="UP000787156"/>
    </source>
</evidence>
<dbReference type="InterPro" id="IPR016181">
    <property type="entry name" value="Acyl_CoA_acyltransferase"/>
</dbReference>
<dbReference type="InterPro" id="IPR000182">
    <property type="entry name" value="GNAT_dom"/>
</dbReference>
<keyword evidence="1 4" id="KW-0808">Transferase</keyword>
<comment type="caution">
    <text evidence="4">The sequence shown here is derived from an EMBL/GenBank/DDBJ whole genome shotgun (WGS) entry which is preliminary data.</text>
</comment>
<dbReference type="Gene3D" id="3.40.630.30">
    <property type="match status" value="1"/>
</dbReference>
<organism evidence="4 5">
    <name type="scientific">Acinetobacter lwoffii</name>
    <dbReference type="NCBI Taxonomy" id="28090"/>
    <lineage>
        <taxon>Bacteria</taxon>
        <taxon>Pseudomonadati</taxon>
        <taxon>Pseudomonadota</taxon>
        <taxon>Gammaproteobacteria</taxon>
        <taxon>Moraxellales</taxon>
        <taxon>Moraxellaceae</taxon>
        <taxon>Acinetobacter</taxon>
    </lineage>
</organism>
<dbReference type="SUPFAM" id="SSF55729">
    <property type="entry name" value="Acyl-CoA N-acyltransferases (Nat)"/>
    <property type="match status" value="1"/>
</dbReference>
<feature type="domain" description="N-acetyltransferase" evidence="3">
    <location>
        <begin position="7"/>
        <end position="144"/>
    </location>
</feature>
<evidence type="ECO:0000256" key="1">
    <source>
        <dbReference type="ARBA" id="ARBA00022679"/>
    </source>
</evidence>
<dbReference type="PROSITE" id="PS51186">
    <property type="entry name" value="GNAT"/>
    <property type="match status" value="1"/>
</dbReference>
<reference evidence="4" key="2">
    <citation type="submission" date="2021-09" db="EMBL/GenBank/DDBJ databases">
        <authorList>
            <person name="Gilroy R."/>
        </authorList>
    </citation>
    <scope>NUCLEOTIDE SEQUENCE</scope>
    <source>
        <strain evidence="4">CHK135-1449</strain>
    </source>
</reference>
<dbReference type="Pfam" id="PF13673">
    <property type="entry name" value="Acetyltransf_10"/>
    <property type="match status" value="1"/>
</dbReference>
<reference evidence="4" key="1">
    <citation type="journal article" date="2021" name="PeerJ">
        <title>Extensive microbial diversity within the chicken gut microbiome revealed by metagenomics and culture.</title>
        <authorList>
            <person name="Gilroy R."/>
            <person name="Ravi A."/>
            <person name="Getino M."/>
            <person name="Pursley I."/>
            <person name="Horton D.L."/>
            <person name="Alikhan N.F."/>
            <person name="Baker D."/>
            <person name="Gharbi K."/>
            <person name="Hall N."/>
            <person name="Watson M."/>
            <person name="Adriaenssens E.M."/>
            <person name="Foster-Nyarko E."/>
            <person name="Jarju S."/>
            <person name="Secka A."/>
            <person name="Antonio M."/>
            <person name="Oren A."/>
            <person name="Chaudhuri R.R."/>
            <person name="La Ragione R."/>
            <person name="Hildebrand F."/>
            <person name="Pallen M.J."/>
        </authorList>
    </citation>
    <scope>NUCLEOTIDE SEQUENCE</scope>
    <source>
        <strain evidence="4">CHK135-1449</strain>
    </source>
</reference>
<evidence type="ECO:0000256" key="2">
    <source>
        <dbReference type="ARBA" id="ARBA00023315"/>
    </source>
</evidence>
<dbReference type="PANTHER" id="PTHR43877">
    <property type="entry name" value="AMINOALKYLPHOSPHONATE N-ACETYLTRANSFERASE-RELATED-RELATED"/>
    <property type="match status" value="1"/>
</dbReference>
<dbReference type="PANTHER" id="PTHR43877:SF2">
    <property type="entry name" value="AMINOALKYLPHOSPHONATE N-ACETYLTRANSFERASE-RELATED"/>
    <property type="match status" value="1"/>
</dbReference>
<dbReference type="InterPro" id="IPR050832">
    <property type="entry name" value="Bact_Acetyltransf"/>
</dbReference>
<dbReference type="AlphaFoldDB" id="A0A9D2US72"/>
<accession>A0A9D2US72</accession>
<dbReference type="Proteomes" id="UP000787156">
    <property type="component" value="Unassembled WGS sequence"/>
</dbReference>
<dbReference type="CDD" id="cd04301">
    <property type="entry name" value="NAT_SF"/>
    <property type="match status" value="1"/>
</dbReference>
<evidence type="ECO:0000313" key="4">
    <source>
        <dbReference type="EMBL" id="HJF27719.1"/>
    </source>
</evidence>
<dbReference type="EC" id="2.3.1.-" evidence="4"/>
<evidence type="ECO:0000259" key="3">
    <source>
        <dbReference type="PROSITE" id="PS51186"/>
    </source>
</evidence>
<proteinExistence type="predicted"/>
<name>A0A9D2US72_ACILW</name>
<sequence>MLNNHKLRIASGIWDDLAPDAKAIREAVFIQEQHIAPEDEWDAEDPLAVHFIAYLQEQPVATARLLAIHSIGRVAVMQSARGLGIGQQIMQAIIAQARAEQREYVKLSSQVHALGFYQGLGFVVQGEEYLDCGIPHIDMYLKLSD</sequence>
<gene>
    <name evidence="4" type="ORF">K8V79_05665</name>
</gene>
<dbReference type="GO" id="GO:0016747">
    <property type="term" value="F:acyltransferase activity, transferring groups other than amino-acyl groups"/>
    <property type="evidence" value="ECO:0007669"/>
    <property type="project" value="InterPro"/>
</dbReference>